<dbReference type="EMBL" id="JADFTS010000009">
    <property type="protein sequence ID" value="KAF9587893.1"/>
    <property type="molecule type" value="Genomic_DNA"/>
</dbReference>
<sequence>MEGLFGKLHLVLLILSSSIFTVSTRTISFEFDSITPDAYSNFTLLGSSAISNGALQITPDTLNSGFIRNKSGRIMYNKPFELWEESSNSSPGWVASFTTTFVVNLFSLANVSRGEGLAFVIAPDLNMPSNSEGQYLGLTNSTTDGNVSNHLIAIELDTAKQEFDPDDSHIGLNINSVRSNWTESNIAITSSYMSMNNMVKDYVKQSSYLGFSASTGKDAQLNAVRKWSLTLNTNQGNNDSFAWKKITIGVVVPSLLLLIVCVASVGYYLHKKRASDDPVILGVLKRLPGTPREFKFNDLKNATNNFDEKLKLGQGGFGVVFKGIIHKENIEVAVKKFSRESMKGKDDFLAELTIINRLRHKNLVQLLGWCYKQGMLLLVYEYMPNGSLDCHLFGGPEKILSWENRCKIILGVASALHYLHNEYDQKVLHRDLKASNIMLDSELNARLGDFGLARALENGKTSYAELGGVAGTLGYIAPECFLTGKASRDSDIYGFGAVVLEVMCGQRPWTKIAGFQALVDWVWSLYREGRILEAMDERIGNNYVLVEAERLLLLGLACSHPLAKDRPKSQVLLQMISGSLPIPYIPLFKPAFLWPTVDSTDDETLTRTTGQMSKPSSSCA</sequence>
<accession>A0A835GZA2</accession>
<feature type="domain" description="Protein kinase" evidence="15">
    <location>
        <begin position="306"/>
        <end position="585"/>
    </location>
</feature>
<comment type="similarity">
    <text evidence="3">In the C-terminal section; belongs to the protein kinase superfamily. Ser/Thr protein kinase family.</text>
</comment>
<dbReference type="InterPro" id="IPR000719">
    <property type="entry name" value="Prot_kinase_dom"/>
</dbReference>
<name>A0A835GZA2_9MAGN</name>
<feature type="chain" id="PRO_5032271503" description="Protein kinase domain-containing protein" evidence="14">
    <location>
        <begin position="25"/>
        <end position="620"/>
    </location>
</feature>
<dbReference type="InterPro" id="IPR050528">
    <property type="entry name" value="L-type_Lectin-RKs"/>
</dbReference>
<gene>
    <name evidence="16" type="ORF">IFM89_006147</name>
</gene>
<dbReference type="SUPFAM" id="SSF56112">
    <property type="entry name" value="Protein kinase-like (PK-like)"/>
    <property type="match status" value="1"/>
</dbReference>
<dbReference type="PROSITE" id="PS00108">
    <property type="entry name" value="PROTEIN_KINASE_ST"/>
    <property type="match status" value="1"/>
</dbReference>
<dbReference type="GO" id="GO:0030246">
    <property type="term" value="F:carbohydrate binding"/>
    <property type="evidence" value="ECO:0007669"/>
    <property type="project" value="UniProtKB-KW"/>
</dbReference>
<dbReference type="InterPro" id="IPR008271">
    <property type="entry name" value="Ser/Thr_kinase_AS"/>
</dbReference>
<comment type="caution">
    <text evidence="16">The sequence shown here is derived from an EMBL/GenBank/DDBJ whole genome shotgun (WGS) entry which is preliminary data.</text>
</comment>
<dbReference type="FunFam" id="1.10.510.10:FF:000444">
    <property type="entry name" value="probable L-type lectin-domain containing receptor kinase S.5"/>
    <property type="match status" value="1"/>
</dbReference>
<dbReference type="OrthoDB" id="1913956at2759"/>
<proteinExistence type="inferred from homology"/>
<dbReference type="PROSITE" id="PS00107">
    <property type="entry name" value="PROTEIN_KINASE_ATP"/>
    <property type="match status" value="1"/>
</dbReference>
<dbReference type="Gene3D" id="2.60.120.200">
    <property type="match status" value="2"/>
</dbReference>
<evidence type="ECO:0000256" key="9">
    <source>
        <dbReference type="ARBA" id="ARBA00022777"/>
    </source>
</evidence>
<dbReference type="InterPro" id="IPR011009">
    <property type="entry name" value="Kinase-like_dom_sf"/>
</dbReference>
<dbReference type="InterPro" id="IPR017441">
    <property type="entry name" value="Protein_kinase_ATP_BS"/>
</dbReference>
<evidence type="ECO:0000256" key="13">
    <source>
        <dbReference type="PROSITE-ProRule" id="PRU10141"/>
    </source>
</evidence>
<dbReference type="GO" id="GO:0005524">
    <property type="term" value="F:ATP binding"/>
    <property type="evidence" value="ECO:0007669"/>
    <property type="project" value="UniProtKB-UniRule"/>
</dbReference>
<dbReference type="Pfam" id="PF00069">
    <property type="entry name" value="Pkinase"/>
    <property type="match status" value="1"/>
</dbReference>
<keyword evidence="4" id="KW-0808">Transferase</keyword>
<evidence type="ECO:0000256" key="7">
    <source>
        <dbReference type="ARBA" id="ARBA00022734"/>
    </source>
</evidence>
<feature type="signal peptide" evidence="14">
    <location>
        <begin position="1"/>
        <end position="24"/>
    </location>
</feature>
<keyword evidence="10 13" id="KW-0067">ATP-binding</keyword>
<keyword evidence="6 14" id="KW-0732">Signal</keyword>
<keyword evidence="5" id="KW-0812">Transmembrane</keyword>
<evidence type="ECO:0000256" key="14">
    <source>
        <dbReference type="SAM" id="SignalP"/>
    </source>
</evidence>
<dbReference type="InterPro" id="IPR001220">
    <property type="entry name" value="Legume_lectin_dom"/>
</dbReference>
<dbReference type="InterPro" id="IPR013320">
    <property type="entry name" value="ConA-like_dom_sf"/>
</dbReference>
<dbReference type="CDD" id="cd14066">
    <property type="entry name" value="STKc_IRAK"/>
    <property type="match status" value="1"/>
</dbReference>
<keyword evidence="7" id="KW-0430">Lectin</keyword>
<evidence type="ECO:0000256" key="11">
    <source>
        <dbReference type="ARBA" id="ARBA00022989"/>
    </source>
</evidence>
<dbReference type="Proteomes" id="UP000631114">
    <property type="component" value="Unassembled WGS sequence"/>
</dbReference>
<reference evidence="16 17" key="1">
    <citation type="submission" date="2020-10" db="EMBL/GenBank/DDBJ databases">
        <title>The Coptis chinensis genome and diversification of protoberbering-type alkaloids.</title>
        <authorList>
            <person name="Wang B."/>
            <person name="Shu S."/>
            <person name="Song C."/>
            <person name="Liu Y."/>
        </authorList>
    </citation>
    <scope>NUCLEOTIDE SEQUENCE [LARGE SCALE GENOMIC DNA]</scope>
    <source>
        <strain evidence="16">HL-2020</strain>
        <tissue evidence="16">Leaf</tissue>
    </source>
</reference>
<evidence type="ECO:0000256" key="4">
    <source>
        <dbReference type="ARBA" id="ARBA00022679"/>
    </source>
</evidence>
<keyword evidence="9" id="KW-0418">Kinase</keyword>
<dbReference type="Gene3D" id="1.10.510.10">
    <property type="entry name" value="Transferase(Phosphotransferase) domain 1"/>
    <property type="match status" value="1"/>
</dbReference>
<dbReference type="SMART" id="SM00220">
    <property type="entry name" value="S_TKc"/>
    <property type="match status" value="1"/>
</dbReference>
<dbReference type="SUPFAM" id="SSF49899">
    <property type="entry name" value="Concanavalin A-like lectins/glucanases"/>
    <property type="match status" value="1"/>
</dbReference>
<dbReference type="GO" id="GO:0016020">
    <property type="term" value="C:membrane"/>
    <property type="evidence" value="ECO:0007669"/>
    <property type="project" value="UniProtKB-SubCell"/>
</dbReference>
<dbReference type="PROSITE" id="PS50011">
    <property type="entry name" value="PROTEIN_KINASE_DOM"/>
    <property type="match status" value="1"/>
</dbReference>
<keyword evidence="8 13" id="KW-0547">Nucleotide-binding</keyword>
<dbReference type="AlphaFoldDB" id="A0A835GZA2"/>
<protein>
    <recommendedName>
        <fullName evidence="15">Protein kinase domain-containing protein</fullName>
    </recommendedName>
</protein>
<keyword evidence="17" id="KW-1185">Reference proteome</keyword>
<dbReference type="FunFam" id="3.30.200.20:FF:000320">
    <property type="entry name" value="probable L-type lectin-domain containing receptor kinase S.5"/>
    <property type="match status" value="1"/>
</dbReference>
<keyword evidence="12" id="KW-0472">Membrane</keyword>
<evidence type="ECO:0000313" key="17">
    <source>
        <dbReference type="Proteomes" id="UP000631114"/>
    </source>
</evidence>
<keyword evidence="11" id="KW-1133">Transmembrane helix</keyword>
<evidence type="ECO:0000256" key="1">
    <source>
        <dbReference type="ARBA" id="ARBA00004479"/>
    </source>
</evidence>
<evidence type="ECO:0000259" key="15">
    <source>
        <dbReference type="PROSITE" id="PS50011"/>
    </source>
</evidence>
<dbReference type="Gene3D" id="3.30.200.20">
    <property type="entry name" value="Phosphorylase Kinase, domain 1"/>
    <property type="match status" value="1"/>
</dbReference>
<evidence type="ECO:0000256" key="6">
    <source>
        <dbReference type="ARBA" id="ARBA00022729"/>
    </source>
</evidence>
<evidence type="ECO:0000256" key="2">
    <source>
        <dbReference type="ARBA" id="ARBA00008536"/>
    </source>
</evidence>
<evidence type="ECO:0000256" key="8">
    <source>
        <dbReference type="ARBA" id="ARBA00022741"/>
    </source>
</evidence>
<evidence type="ECO:0000313" key="16">
    <source>
        <dbReference type="EMBL" id="KAF9587893.1"/>
    </source>
</evidence>
<dbReference type="Pfam" id="PF00139">
    <property type="entry name" value="Lectin_legB"/>
    <property type="match status" value="1"/>
</dbReference>
<evidence type="ECO:0000256" key="3">
    <source>
        <dbReference type="ARBA" id="ARBA00010217"/>
    </source>
</evidence>
<evidence type="ECO:0000256" key="5">
    <source>
        <dbReference type="ARBA" id="ARBA00022692"/>
    </source>
</evidence>
<dbReference type="GO" id="GO:0004672">
    <property type="term" value="F:protein kinase activity"/>
    <property type="evidence" value="ECO:0007669"/>
    <property type="project" value="InterPro"/>
</dbReference>
<comment type="subcellular location">
    <subcellularLocation>
        <location evidence="1">Membrane</location>
        <topology evidence="1">Single-pass type I membrane protein</topology>
    </subcellularLocation>
</comment>
<comment type="similarity">
    <text evidence="2">In the N-terminal section; belongs to the leguminous lectin family.</text>
</comment>
<dbReference type="PANTHER" id="PTHR27007">
    <property type="match status" value="1"/>
</dbReference>
<dbReference type="CDD" id="cd06899">
    <property type="entry name" value="lectin_legume_LecRK_Arcelin_ConA"/>
    <property type="match status" value="1"/>
</dbReference>
<evidence type="ECO:0000256" key="10">
    <source>
        <dbReference type="ARBA" id="ARBA00022840"/>
    </source>
</evidence>
<evidence type="ECO:0000256" key="12">
    <source>
        <dbReference type="ARBA" id="ARBA00023136"/>
    </source>
</evidence>
<organism evidence="16 17">
    <name type="scientific">Coptis chinensis</name>
    <dbReference type="NCBI Taxonomy" id="261450"/>
    <lineage>
        <taxon>Eukaryota</taxon>
        <taxon>Viridiplantae</taxon>
        <taxon>Streptophyta</taxon>
        <taxon>Embryophyta</taxon>
        <taxon>Tracheophyta</taxon>
        <taxon>Spermatophyta</taxon>
        <taxon>Magnoliopsida</taxon>
        <taxon>Ranunculales</taxon>
        <taxon>Ranunculaceae</taxon>
        <taxon>Coptidoideae</taxon>
        <taxon>Coptis</taxon>
    </lineage>
</organism>
<feature type="binding site" evidence="13">
    <location>
        <position position="336"/>
    </location>
    <ligand>
        <name>ATP</name>
        <dbReference type="ChEBI" id="CHEBI:30616"/>
    </ligand>
</feature>